<comment type="pathway">
    <text evidence="10">Lipid metabolism; phospholipid metabolism.</text>
</comment>
<keyword evidence="2 10" id="KW-0444">Lipid biosynthesis</keyword>
<feature type="transmembrane region" description="Helical" evidence="10">
    <location>
        <begin position="138"/>
        <end position="158"/>
    </location>
</feature>
<keyword evidence="4 10" id="KW-0812">Transmembrane</keyword>
<keyword evidence="6 10" id="KW-0443">Lipid metabolism</keyword>
<evidence type="ECO:0000313" key="11">
    <source>
        <dbReference type="EMBL" id="MFD2113794.1"/>
    </source>
</evidence>
<comment type="subunit">
    <text evidence="10">Probably interacts with PlsX.</text>
</comment>
<dbReference type="EMBL" id="JBHUHX010000058">
    <property type="protein sequence ID" value="MFD2113794.1"/>
    <property type="molecule type" value="Genomic_DNA"/>
</dbReference>
<comment type="caution">
    <text evidence="10">Lacks conserved residue(s) required for the propagation of feature annotation.</text>
</comment>
<keyword evidence="12" id="KW-1185">Reference proteome</keyword>
<keyword evidence="7 10" id="KW-0472">Membrane</keyword>
<evidence type="ECO:0000256" key="7">
    <source>
        <dbReference type="ARBA" id="ARBA00023136"/>
    </source>
</evidence>
<keyword evidence="11" id="KW-0012">Acyltransferase</keyword>
<dbReference type="SMART" id="SM01207">
    <property type="entry name" value="G3P_acyltransf"/>
    <property type="match status" value="1"/>
</dbReference>
<dbReference type="InterPro" id="IPR003811">
    <property type="entry name" value="G3P_acylTferase_PlsY"/>
</dbReference>
<evidence type="ECO:0000256" key="1">
    <source>
        <dbReference type="ARBA" id="ARBA00022475"/>
    </source>
</evidence>
<dbReference type="PANTHER" id="PTHR30309:SF0">
    <property type="entry name" value="GLYCEROL-3-PHOSPHATE ACYLTRANSFERASE-RELATED"/>
    <property type="match status" value="1"/>
</dbReference>
<protein>
    <recommendedName>
        <fullName evidence="10">Glycerol-3-phosphate acyltransferase</fullName>
    </recommendedName>
    <alternativeName>
        <fullName evidence="10">Acyl-PO4 G3P acyltransferase</fullName>
    </alternativeName>
    <alternativeName>
        <fullName evidence="10">Acyl-phosphate--glycerol-3-phosphate acyltransferase</fullName>
    </alternativeName>
    <alternativeName>
        <fullName evidence="10">G3P acyltransferase</fullName>
        <shortName evidence="10">GPAT</shortName>
        <ecNumber evidence="10">2.3.1.275</ecNumber>
    </alternativeName>
    <alternativeName>
        <fullName evidence="10">Lysophosphatidic acid synthase</fullName>
        <shortName evidence="10">LPA synthase</shortName>
    </alternativeName>
</protein>
<dbReference type="GO" id="GO:0004366">
    <property type="term" value="F:glycerol-3-phosphate O-acyltransferase activity"/>
    <property type="evidence" value="ECO:0007669"/>
    <property type="project" value="UniProtKB-EC"/>
</dbReference>
<evidence type="ECO:0000256" key="4">
    <source>
        <dbReference type="ARBA" id="ARBA00022692"/>
    </source>
</evidence>
<feature type="transmembrane region" description="Helical" evidence="10">
    <location>
        <begin position="70"/>
        <end position="95"/>
    </location>
</feature>
<dbReference type="Pfam" id="PF02660">
    <property type="entry name" value="G3P_acyltransf"/>
    <property type="match status" value="1"/>
</dbReference>
<evidence type="ECO:0000256" key="10">
    <source>
        <dbReference type="HAMAP-Rule" id="MF_01043"/>
    </source>
</evidence>
<gene>
    <name evidence="10 11" type="primary">plsY</name>
    <name evidence="11" type="ORF">ACFSJC_18250</name>
</gene>
<dbReference type="Proteomes" id="UP001597337">
    <property type="component" value="Unassembled WGS sequence"/>
</dbReference>
<proteinExistence type="inferred from homology"/>
<evidence type="ECO:0000256" key="6">
    <source>
        <dbReference type="ARBA" id="ARBA00023098"/>
    </source>
</evidence>
<evidence type="ECO:0000256" key="3">
    <source>
        <dbReference type="ARBA" id="ARBA00022679"/>
    </source>
</evidence>
<organism evidence="11 12">
    <name type="scientific">Thiorhodococcus fuscus</name>
    <dbReference type="NCBI Taxonomy" id="527200"/>
    <lineage>
        <taxon>Bacteria</taxon>
        <taxon>Pseudomonadati</taxon>
        <taxon>Pseudomonadota</taxon>
        <taxon>Gammaproteobacteria</taxon>
        <taxon>Chromatiales</taxon>
        <taxon>Chromatiaceae</taxon>
        <taxon>Thiorhodococcus</taxon>
    </lineage>
</organism>
<dbReference type="EC" id="2.3.1.275" evidence="10"/>
<keyword evidence="5 10" id="KW-1133">Transmembrane helix</keyword>
<name>A0ABW4YEA7_9GAMM</name>
<sequence>MITATLLTIAAYLLGSVSSAIIVCRVMGLPDPRTQGSNNPGATNVLRIGGKKAAAITLVGDSLKGLIPMLIAHLLGLGPAALASVGLAAFVGHLYPVFFGFRGGKGVATALGVQFGLYWPIGLCVAAVWLFVAKVLKISSLSGLISMALAPLFVWLFWSDKPLIGMQLIITGLLIWRHRSNIRNLLEGTESRLSGSAD</sequence>
<keyword evidence="3 10" id="KW-0808">Transferase</keyword>
<evidence type="ECO:0000256" key="5">
    <source>
        <dbReference type="ARBA" id="ARBA00022989"/>
    </source>
</evidence>
<reference evidence="12" key="1">
    <citation type="journal article" date="2019" name="Int. J. Syst. Evol. Microbiol.">
        <title>The Global Catalogue of Microorganisms (GCM) 10K type strain sequencing project: providing services to taxonomists for standard genome sequencing and annotation.</title>
        <authorList>
            <consortium name="The Broad Institute Genomics Platform"/>
            <consortium name="The Broad Institute Genome Sequencing Center for Infectious Disease"/>
            <person name="Wu L."/>
            <person name="Ma J."/>
        </authorList>
    </citation>
    <scope>NUCLEOTIDE SEQUENCE [LARGE SCALE GENOMIC DNA]</scope>
    <source>
        <strain evidence="12">KACC 12597</strain>
    </source>
</reference>
<evidence type="ECO:0000256" key="8">
    <source>
        <dbReference type="ARBA" id="ARBA00023209"/>
    </source>
</evidence>
<dbReference type="RefSeq" id="WP_386028629.1">
    <property type="nucleotide sequence ID" value="NZ_JBHUHX010000058.1"/>
</dbReference>
<dbReference type="HAMAP" id="MF_01043">
    <property type="entry name" value="PlsY"/>
    <property type="match status" value="1"/>
</dbReference>
<accession>A0ABW4YEA7</accession>
<comment type="function">
    <text evidence="10">Catalyzes the transfer of an acyl group from acyl-phosphate (acyl-PO(4)) to glycerol-3-phosphate (G3P) to form lysophosphatidic acid (LPA). This enzyme utilizes acyl-phosphate as fatty acyl donor, but not acyl-CoA or acyl-ACP.</text>
</comment>
<evidence type="ECO:0000256" key="9">
    <source>
        <dbReference type="ARBA" id="ARBA00023264"/>
    </source>
</evidence>
<evidence type="ECO:0000256" key="2">
    <source>
        <dbReference type="ARBA" id="ARBA00022516"/>
    </source>
</evidence>
<keyword evidence="8 10" id="KW-0594">Phospholipid biosynthesis</keyword>
<comment type="catalytic activity">
    <reaction evidence="10">
        <text>an acyl phosphate + sn-glycerol 3-phosphate = a 1-acyl-sn-glycero-3-phosphate + phosphate</text>
        <dbReference type="Rhea" id="RHEA:34075"/>
        <dbReference type="ChEBI" id="CHEBI:43474"/>
        <dbReference type="ChEBI" id="CHEBI:57597"/>
        <dbReference type="ChEBI" id="CHEBI:57970"/>
        <dbReference type="ChEBI" id="CHEBI:59918"/>
        <dbReference type="EC" id="2.3.1.275"/>
    </reaction>
</comment>
<evidence type="ECO:0000313" key="12">
    <source>
        <dbReference type="Proteomes" id="UP001597337"/>
    </source>
</evidence>
<comment type="subcellular location">
    <subcellularLocation>
        <location evidence="10">Cell membrane</location>
        <topology evidence="10">Multi-pass membrane protein</topology>
    </subcellularLocation>
</comment>
<dbReference type="PANTHER" id="PTHR30309">
    <property type="entry name" value="INNER MEMBRANE PROTEIN YGIH"/>
    <property type="match status" value="1"/>
</dbReference>
<feature type="transmembrane region" description="Helical" evidence="10">
    <location>
        <begin position="107"/>
        <end position="132"/>
    </location>
</feature>
<comment type="caution">
    <text evidence="11">The sequence shown here is derived from an EMBL/GenBank/DDBJ whole genome shotgun (WGS) entry which is preliminary data.</text>
</comment>
<keyword evidence="1 10" id="KW-1003">Cell membrane</keyword>
<dbReference type="NCBIfam" id="TIGR00023">
    <property type="entry name" value="glycerol-3-phosphate 1-O-acyltransferase PlsY"/>
    <property type="match status" value="1"/>
</dbReference>
<comment type="similarity">
    <text evidence="10">Belongs to the PlsY family.</text>
</comment>
<keyword evidence="9 10" id="KW-1208">Phospholipid metabolism</keyword>